<organism evidence="8 9">
    <name type="scientific">Cutaneotrichosporon cavernicola</name>
    <dbReference type="NCBI Taxonomy" id="279322"/>
    <lineage>
        <taxon>Eukaryota</taxon>
        <taxon>Fungi</taxon>
        <taxon>Dikarya</taxon>
        <taxon>Basidiomycota</taxon>
        <taxon>Agaricomycotina</taxon>
        <taxon>Tremellomycetes</taxon>
        <taxon>Trichosporonales</taxon>
        <taxon>Trichosporonaceae</taxon>
        <taxon>Cutaneotrichosporon</taxon>
    </lineage>
</organism>
<dbReference type="GO" id="GO:0008270">
    <property type="term" value="F:zinc ion binding"/>
    <property type="evidence" value="ECO:0007669"/>
    <property type="project" value="InterPro"/>
</dbReference>
<proteinExistence type="inferred from homology"/>
<dbReference type="Pfam" id="PF00107">
    <property type="entry name" value="ADH_zinc_N"/>
    <property type="match status" value="1"/>
</dbReference>
<dbReference type="Pfam" id="PF08240">
    <property type="entry name" value="ADH_N"/>
    <property type="match status" value="1"/>
</dbReference>
<sequence>MTIGALPPTMKAVVLEAPLKIAVKDVPTPTIQKPTDVIVQTTVAGLCGSDLHIYRGHIPIPLPITVGHELVGKIVQVGDEVTKWKVGDNVIVPFTATCGDCYFCKKGLMARCDTGITFGTGRGLEGCQAEYLRVPTADTFLFPQPDDIPASTLLLMADILPTGYFVASGGKRLLMESLGQPMTGDLVKDVEGKKEGVCVVIGCGPVGLCAISSAVRMFDKVFATDLAPHRLETARRHGAIALPEEELKAAILEATDGRGADVALEVVGHASAMLKAIDLTRYFGVVSSCGVHSEPITTSGYMMFNKGLRFQWGQCSVPTYFPGALEVLRDNKEIFAKFIEKKIDFSQAEEYYALFEKNKIGKTVFVMGGEKDV</sequence>
<keyword evidence="3 5" id="KW-0862">Zinc</keyword>
<keyword evidence="2 5" id="KW-0479">Metal-binding</keyword>
<gene>
    <name evidence="8" type="ORF">CcaverHIS019_0113250</name>
</gene>
<dbReference type="InterPro" id="IPR011032">
    <property type="entry name" value="GroES-like_sf"/>
</dbReference>
<dbReference type="Gene3D" id="3.40.50.720">
    <property type="entry name" value="NAD(P)-binding Rossmann-like Domain"/>
    <property type="match status" value="1"/>
</dbReference>
<evidence type="ECO:0000256" key="3">
    <source>
        <dbReference type="ARBA" id="ARBA00022833"/>
    </source>
</evidence>
<evidence type="ECO:0000313" key="8">
    <source>
        <dbReference type="EMBL" id="BEI88607.1"/>
    </source>
</evidence>
<evidence type="ECO:0000313" key="9">
    <source>
        <dbReference type="Proteomes" id="UP001233271"/>
    </source>
</evidence>
<dbReference type="GO" id="GO:0016491">
    <property type="term" value="F:oxidoreductase activity"/>
    <property type="evidence" value="ECO:0007669"/>
    <property type="project" value="UniProtKB-KW"/>
</dbReference>
<dbReference type="AlphaFoldDB" id="A0AA48I9D8"/>
<dbReference type="InterPro" id="IPR002328">
    <property type="entry name" value="ADH_Zn_CS"/>
</dbReference>
<dbReference type="Gene3D" id="3.90.180.10">
    <property type="entry name" value="Medium-chain alcohol dehydrogenases, catalytic domain"/>
    <property type="match status" value="1"/>
</dbReference>
<comment type="similarity">
    <text evidence="5">Belongs to the zinc-containing alcohol dehydrogenase family.</text>
</comment>
<comment type="cofactor">
    <cofactor evidence="1 5">
        <name>Zn(2+)</name>
        <dbReference type="ChEBI" id="CHEBI:29105"/>
    </cofactor>
</comment>
<protein>
    <recommendedName>
        <fullName evidence="10">GroES-like protein</fullName>
    </recommendedName>
</protein>
<feature type="domain" description="Alcohol dehydrogenase-like C-terminal" evidence="6">
    <location>
        <begin position="205"/>
        <end position="311"/>
    </location>
</feature>
<dbReference type="InterPro" id="IPR013154">
    <property type="entry name" value="ADH-like_N"/>
</dbReference>
<dbReference type="InterPro" id="IPR013149">
    <property type="entry name" value="ADH-like_C"/>
</dbReference>
<name>A0AA48I9D8_9TREE</name>
<accession>A0AA48I9D8</accession>
<dbReference type="SUPFAM" id="SSF51735">
    <property type="entry name" value="NAD(P)-binding Rossmann-fold domains"/>
    <property type="match status" value="1"/>
</dbReference>
<evidence type="ECO:0000256" key="1">
    <source>
        <dbReference type="ARBA" id="ARBA00001947"/>
    </source>
</evidence>
<dbReference type="PANTHER" id="PTHR42813">
    <property type="entry name" value="ZINC-TYPE ALCOHOL DEHYDROGENASE-LIKE"/>
    <property type="match status" value="1"/>
</dbReference>
<dbReference type="PANTHER" id="PTHR42813:SF2">
    <property type="entry name" value="DEHYDROGENASE, ZINC-CONTAINING, PUTATIVE (AFU_ORTHOLOGUE AFUA_2G02810)-RELATED"/>
    <property type="match status" value="1"/>
</dbReference>
<dbReference type="RefSeq" id="XP_060453873.1">
    <property type="nucleotide sequence ID" value="XM_060596929.1"/>
</dbReference>
<evidence type="ECO:0000256" key="4">
    <source>
        <dbReference type="ARBA" id="ARBA00023002"/>
    </source>
</evidence>
<evidence type="ECO:0000256" key="5">
    <source>
        <dbReference type="RuleBase" id="RU361277"/>
    </source>
</evidence>
<evidence type="ECO:0008006" key="10">
    <source>
        <dbReference type="Google" id="ProtNLM"/>
    </source>
</evidence>
<evidence type="ECO:0000259" key="7">
    <source>
        <dbReference type="Pfam" id="PF08240"/>
    </source>
</evidence>
<feature type="domain" description="Alcohol dehydrogenase-like N-terminal" evidence="7">
    <location>
        <begin position="33"/>
        <end position="143"/>
    </location>
</feature>
<dbReference type="GeneID" id="85492478"/>
<dbReference type="Proteomes" id="UP001233271">
    <property type="component" value="Chromosome 1"/>
</dbReference>
<keyword evidence="4" id="KW-0560">Oxidoreductase</keyword>
<dbReference type="InterPro" id="IPR036291">
    <property type="entry name" value="NAD(P)-bd_dom_sf"/>
</dbReference>
<dbReference type="EMBL" id="AP028212">
    <property type="protein sequence ID" value="BEI88607.1"/>
    <property type="molecule type" value="Genomic_DNA"/>
</dbReference>
<reference evidence="8" key="1">
    <citation type="journal article" date="2023" name="BMC Genomics">
        <title>Chromosome-level genome assemblies of Cutaneotrichosporon spp. (Trichosporonales, Basidiomycota) reveal imbalanced evolution between nucleotide sequences and chromosome synteny.</title>
        <authorList>
            <person name="Kobayashi Y."/>
            <person name="Kayamori A."/>
            <person name="Aoki K."/>
            <person name="Shiwa Y."/>
            <person name="Matsutani M."/>
            <person name="Fujita N."/>
            <person name="Sugita T."/>
            <person name="Iwasaki W."/>
            <person name="Tanaka N."/>
            <person name="Takashima M."/>
        </authorList>
    </citation>
    <scope>NUCLEOTIDE SEQUENCE</scope>
    <source>
        <strain evidence="8">HIS019</strain>
    </source>
</reference>
<dbReference type="PROSITE" id="PS00059">
    <property type="entry name" value="ADH_ZINC"/>
    <property type="match status" value="1"/>
</dbReference>
<dbReference type="SUPFAM" id="SSF50129">
    <property type="entry name" value="GroES-like"/>
    <property type="match status" value="1"/>
</dbReference>
<evidence type="ECO:0000259" key="6">
    <source>
        <dbReference type="Pfam" id="PF00107"/>
    </source>
</evidence>
<keyword evidence="9" id="KW-1185">Reference proteome</keyword>
<evidence type="ECO:0000256" key="2">
    <source>
        <dbReference type="ARBA" id="ARBA00022723"/>
    </source>
</evidence>
<dbReference type="KEGG" id="ccac:CcaHIS019_0113250"/>